<dbReference type="Proteomes" id="UP000270299">
    <property type="component" value="Unassembled WGS sequence"/>
</dbReference>
<dbReference type="InterPro" id="IPR029479">
    <property type="entry name" value="Nitroreductase"/>
</dbReference>
<dbReference type="OrthoDB" id="9802510at2"/>
<organism evidence="4 5">
    <name type="scientific">Mycetocola manganoxydans</name>
    <dbReference type="NCBI Taxonomy" id="699879"/>
    <lineage>
        <taxon>Bacteria</taxon>
        <taxon>Bacillati</taxon>
        <taxon>Actinomycetota</taxon>
        <taxon>Actinomycetes</taxon>
        <taxon>Micrococcales</taxon>
        <taxon>Microbacteriaceae</taxon>
        <taxon>Mycetocola</taxon>
    </lineage>
</organism>
<proteinExistence type="inferred from homology"/>
<dbReference type="SUPFAM" id="SSF55469">
    <property type="entry name" value="FMN-dependent nitroreductase-like"/>
    <property type="match status" value="1"/>
</dbReference>
<dbReference type="Pfam" id="PF00881">
    <property type="entry name" value="Nitroreductase"/>
    <property type="match status" value="1"/>
</dbReference>
<evidence type="ECO:0000256" key="1">
    <source>
        <dbReference type="ARBA" id="ARBA00007118"/>
    </source>
</evidence>
<comment type="caution">
    <text evidence="4">The sequence shown here is derived from an EMBL/GenBank/DDBJ whole genome shotgun (WGS) entry which is preliminary data.</text>
</comment>
<comment type="similarity">
    <text evidence="1">Belongs to the nitroreductase family.</text>
</comment>
<sequence>MSLTTISRTAETSAPIHEVLAERWSPRSFDSSVEVPSEKITAALEAARWSASAANTQPWRFIVARRGTTEHDTIVENLMGFNQVWASSAQVLIVNLAAIAAEDGTPLRWSQYDLGQAVANLTVQAHHDGLHVHQMGGIEVDGLREAFDIDANLEPISVTALGVLGTPEALTSDVLREREVAPRSRRPLEEIVLVSA</sequence>
<dbReference type="PANTHER" id="PTHR43673:SF10">
    <property type="entry name" value="NADH DEHYDROGENASE_NAD(P)H NITROREDUCTASE XCC3605-RELATED"/>
    <property type="match status" value="1"/>
</dbReference>
<reference evidence="4 5" key="1">
    <citation type="submission" date="2018-10" db="EMBL/GenBank/DDBJ databases">
        <authorList>
            <person name="Li J."/>
        </authorList>
    </citation>
    <scope>NUCLEOTIDE SEQUENCE [LARGE SCALE GENOMIC DNA]</scope>
    <source>
        <strain evidence="4 5">CCTCC AB209002</strain>
    </source>
</reference>
<dbReference type="EMBL" id="RCUV01000003">
    <property type="protein sequence ID" value="RLP72992.1"/>
    <property type="molecule type" value="Genomic_DNA"/>
</dbReference>
<keyword evidence="5" id="KW-1185">Reference proteome</keyword>
<evidence type="ECO:0000313" key="4">
    <source>
        <dbReference type="EMBL" id="RLP72992.1"/>
    </source>
</evidence>
<evidence type="ECO:0000259" key="3">
    <source>
        <dbReference type="Pfam" id="PF00881"/>
    </source>
</evidence>
<dbReference type="InterPro" id="IPR000415">
    <property type="entry name" value="Nitroreductase-like"/>
</dbReference>
<dbReference type="AlphaFoldDB" id="A0A3L7A0L7"/>
<dbReference type="Gene3D" id="3.40.109.10">
    <property type="entry name" value="NADH Oxidase"/>
    <property type="match status" value="1"/>
</dbReference>
<evidence type="ECO:0000256" key="2">
    <source>
        <dbReference type="ARBA" id="ARBA00023002"/>
    </source>
</evidence>
<accession>A0A3L7A0L7</accession>
<protein>
    <submittedName>
        <fullName evidence="4">Nitroreductase</fullName>
    </submittedName>
</protein>
<dbReference type="PANTHER" id="PTHR43673">
    <property type="entry name" value="NAD(P)H NITROREDUCTASE YDGI-RELATED"/>
    <property type="match status" value="1"/>
</dbReference>
<dbReference type="GO" id="GO:0016491">
    <property type="term" value="F:oxidoreductase activity"/>
    <property type="evidence" value="ECO:0007669"/>
    <property type="project" value="UniProtKB-KW"/>
</dbReference>
<keyword evidence="2" id="KW-0560">Oxidoreductase</keyword>
<dbReference type="CDD" id="cd02138">
    <property type="entry name" value="TdsD-like"/>
    <property type="match status" value="1"/>
</dbReference>
<evidence type="ECO:0000313" key="5">
    <source>
        <dbReference type="Proteomes" id="UP000270299"/>
    </source>
</evidence>
<name>A0A3L7A0L7_9MICO</name>
<dbReference type="RefSeq" id="WP_121671848.1">
    <property type="nucleotide sequence ID" value="NZ_BMXM01000003.1"/>
</dbReference>
<feature type="domain" description="Nitroreductase" evidence="3">
    <location>
        <begin position="21"/>
        <end position="68"/>
    </location>
</feature>
<gene>
    <name evidence="4" type="ORF">D9V29_03020</name>
</gene>